<gene>
    <name evidence="2" type="ORF">PLEPLA_LOCUS11717</name>
</gene>
<evidence type="ECO:0000313" key="2">
    <source>
        <dbReference type="EMBL" id="CAB1423796.1"/>
    </source>
</evidence>
<dbReference type="EMBL" id="CADEAL010000680">
    <property type="protein sequence ID" value="CAB1423796.1"/>
    <property type="molecule type" value="Genomic_DNA"/>
</dbReference>
<dbReference type="AlphaFoldDB" id="A0A9N7YFL8"/>
<name>A0A9N7YFL8_PLEPL</name>
<keyword evidence="3" id="KW-1185">Reference proteome</keyword>
<proteinExistence type="predicted"/>
<protein>
    <submittedName>
        <fullName evidence="2">Uncharacterized protein</fullName>
    </submittedName>
</protein>
<feature type="compositionally biased region" description="Basic and acidic residues" evidence="1">
    <location>
        <begin position="1"/>
        <end position="17"/>
    </location>
</feature>
<comment type="caution">
    <text evidence="2">The sequence shown here is derived from an EMBL/GenBank/DDBJ whole genome shotgun (WGS) entry which is preliminary data.</text>
</comment>
<evidence type="ECO:0000256" key="1">
    <source>
        <dbReference type="SAM" id="MobiDB-lite"/>
    </source>
</evidence>
<dbReference type="Proteomes" id="UP001153269">
    <property type="component" value="Unassembled WGS sequence"/>
</dbReference>
<feature type="region of interest" description="Disordered" evidence="1">
    <location>
        <begin position="44"/>
        <end position="107"/>
    </location>
</feature>
<accession>A0A9N7YFL8</accession>
<sequence length="222" mass="23665">MDKDRNRRGATSRRREGQTGLISLQRPLKFLPWDINEVIHRKTAARHTTPPYPPTHLNKSLQLPIPSPPRCSATLPRKGSAVPGKKPHTTSSPEHDSSRSIGPGAGGGWAEGLGGGCAAYSERIQCDCRGTGDTAEGQQAGVKEGTSATEALAAALLICLAVDTDNPRLDRGHEALSGGEIAHFHEDITSHTPPQQQESVAVFCIGLIVCDIRLVNTAMLQS</sequence>
<feature type="region of interest" description="Disordered" evidence="1">
    <location>
        <begin position="1"/>
        <end position="26"/>
    </location>
</feature>
<organism evidence="2 3">
    <name type="scientific">Pleuronectes platessa</name>
    <name type="common">European plaice</name>
    <dbReference type="NCBI Taxonomy" id="8262"/>
    <lineage>
        <taxon>Eukaryota</taxon>
        <taxon>Metazoa</taxon>
        <taxon>Chordata</taxon>
        <taxon>Craniata</taxon>
        <taxon>Vertebrata</taxon>
        <taxon>Euteleostomi</taxon>
        <taxon>Actinopterygii</taxon>
        <taxon>Neopterygii</taxon>
        <taxon>Teleostei</taxon>
        <taxon>Neoteleostei</taxon>
        <taxon>Acanthomorphata</taxon>
        <taxon>Carangaria</taxon>
        <taxon>Pleuronectiformes</taxon>
        <taxon>Pleuronectoidei</taxon>
        <taxon>Pleuronectidae</taxon>
        <taxon>Pleuronectes</taxon>
    </lineage>
</organism>
<reference evidence="2" key="1">
    <citation type="submission" date="2020-03" db="EMBL/GenBank/DDBJ databases">
        <authorList>
            <person name="Weist P."/>
        </authorList>
    </citation>
    <scope>NUCLEOTIDE SEQUENCE</scope>
</reference>
<evidence type="ECO:0000313" key="3">
    <source>
        <dbReference type="Proteomes" id="UP001153269"/>
    </source>
</evidence>